<feature type="domain" description="UvrD-like helicase C-terminal" evidence="12">
    <location>
        <begin position="577"/>
        <end position="620"/>
    </location>
</feature>
<keyword evidence="5 11" id="KW-0347">Helicase</keyword>
<comment type="miscellaneous">
    <text evidence="11">In the RecBCD complex, RecB has a slow 3'-5' helicase, an exonuclease activity and loads RecA onto ssDNA, RecD has a fast 5'-3' helicase activity, while RecC stimulates the ATPase and processivity of the RecB helicase and contributes to recognition of the Chi site.</text>
</comment>
<keyword evidence="9 11" id="KW-0234">DNA repair</keyword>
<dbReference type="Proteomes" id="UP000663814">
    <property type="component" value="Unassembled WGS sequence"/>
</dbReference>
<dbReference type="InterPro" id="IPR041851">
    <property type="entry name" value="RecD_N_sf"/>
</dbReference>
<dbReference type="InterPro" id="IPR006344">
    <property type="entry name" value="RecD"/>
</dbReference>
<organism evidence="14 15">
    <name type="scientific">Rheinheimera maricola</name>
    <dbReference type="NCBI Taxonomy" id="2793282"/>
    <lineage>
        <taxon>Bacteria</taxon>
        <taxon>Pseudomonadati</taxon>
        <taxon>Pseudomonadota</taxon>
        <taxon>Gammaproteobacteria</taxon>
        <taxon>Chromatiales</taxon>
        <taxon>Chromatiaceae</taxon>
        <taxon>Rheinheimera</taxon>
    </lineage>
</organism>
<comment type="subunit">
    <text evidence="11">Heterotrimer of RecB, RecC and RecD. All subunits contribute to DNA-binding.</text>
</comment>
<comment type="catalytic activity">
    <reaction evidence="11">
        <text>ATP + H2O = ADP + phosphate + H(+)</text>
        <dbReference type="Rhea" id="RHEA:13065"/>
        <dbReference type="ChEBI" id="CHEBI:15377"/>
        <dbReference type="ChEBI" id="CHEBI:15378"/>
        <dbReference type="ChEBI" id="CHEBI:30616"/>
        <dbReference type="ChEBI" id="CHEBI:43474"/>
        <dbReference type="ChEBI" id="CHEBI:456216"/>
        <dbReference type="EC" id="5.6.2.3"/>
    </reaction>
</comment>
<accession>A0ABS7X7N2</accession>
<dbReference type="RefSeq" id="WP_205309728.1">
    <property type="nucleotide sequence ID" value="NZ_JAERPS020000002.1"/>
</dbReference>
<dbReference type="EMBL" id="JAERPS020000002">
    <property type="protein sequence ID" value="MBZ9611561.1"/>
    <property type="molecule type" value="Genomic_DNA"/>
</dbReference>
<comment type="caution">
    <text evidence="14">The sequence shown here is derived from an EMBL/GenBank/DDBJ whole genome shotgun (WGS) entry which is preliminary data.</text>
</comment>
<dbReference type="Gene3D" id="1.10.10.1020">
    <property type="entry name" value="RecBCD complex, subunit RecD, N-terminal domain"/>
    <property type="match status" value="1"/>
</dbReference>
<dbReference type="GO" id="GO:0008854">
    <property type="term" value="F:exodeoxyribonuclease V activity"/>
    <property type="evidence" value="ECO:0007669"/>
    <property type="project" value="UniProtKB-EC"/>
</dbReference>
<dbReference type="SUPFAM" id="SSF52540">
    <property type="entry name" value="P-loop containing nucleoside triphosphate hydrolases"/>
    <property type="match status" value="2"/>
</dbReference>
<keyword evidence="10 11" id="KW-0413">Isomerase</keyword>
<keyword evidence="3 11" id="KW-0227">DNA damage</keyword>
<evidence type="ECO:0000256" key="4">
    <source>
        <dbReference type="ARBA" id="ARBA00022801"/>
    </source>
</evidence>
<evidence type="ECO:0000313" key="15">
    <source>
        <dbReference type="Proteomes" id="UP000663814"/>
    </source>
</evidence>
<evidence type="ECO:0000256" key="1">
    <source>
        <dbReference type="ARBA" id="ARBA00022722"/>
    </source>
</evidence>
<evidence type="ECO:0000256" key="10">
    <source>
        <dbReference type="ARBA" id="ARBA00023235"/>
    </source>
</evidence>
<evidence type="ECO:0000256" key="9">
    <source>
        <dbReference type="ARBA" id="ARBA00023204"/>
    </source>
</evidence>
<feature type="domain" description="RecBCD enzyme subunit RecD N-terminal" evidence="13">
    <location>
        <begin position="37"/>
        <end position="149"/>
    </location>
</feature>
<feature type="binding site" evidence="11">
    <location>
        <begin position="214"/>
        <end position="221"/>
    </location>
    <ligand>
        <name>ATP</name>
        <dbReference type="ChEBI" id="CHEBI:30616"/>
    </ligand>
</feature>
<evidence type="ECO:0000256" key="8">
    <source>
        <dbReference type="ARBA" id="ARBA00023125"/>
    </source>
</evidence>
<gene>
    <name evidence="11 14" type="primary">recD</name>
    <name evidence="14" type="ORF">I4W93_008115</name>
</gene>
<evidence type="ECO:0000256" key="11">
    <source>
        <dbReference type="HAMAP-Rule" id="MF_01487"/>
    </source>
</evidence>
<keyword evidence="2 11" id="KW-0547">Nucleotide-binding</keyword>
<dbReference type="InterPro" id="IPR050534">
    <property type="entry name" value="Coronavir_polyprotein_1ab"/>
</dbReference>
<dbReference type="EC" id="5.6.2.3" evidence="11"/>
<dbReference type="PANTHER" id="PTHR43788:SF6">
    <property type="entry name" value="DNA HELICASE B"/>
    <property type="match status" value="1"/>
</dbReference>
<dbReference type="CDD" id="cd17933">
    <property type="entry name" value="DEXSc_RecD-like"/>
    <property type="match status" value="1"/>
</dbReference>
<protein>
    <recommendedName>
        <fullName evidence="11">RecBCD enzyme subunit RecD</fullName>
        <ecNumber evidence="11">5.6.2.3</ecNumber>
    </recommendedName>
    <alternativeName>
        <fullName evidence="11">DNA 5'-3' helicase subunit RecD</fullName>
    </alternativeName>
    <alternativeName>
        <fullName evidence="11">Exonuclease V subunit RecD</fullName>
        <shortName evidence="11">ExoV subunit RecD</shortName>
    </alternativeName>
    <alternativeName>
        <fullName evidence="11">Helicase/nuclease RecBCD subunit RecD</fullName>
    </alternativeName>
</protein>
<dbReference type="HAMAP" id="MF_01487">
    <property type="entry name" value="RecD"/>
    <property type="match status" value="1"/>
</dbReference>
<dbReference type="Pfam" id="PF13538">
    <property type="entry name" value="UvrD_C_2"/>
    <property type="match status" value="1"/>
</dbReference>
<name>A0ABS7X7N2_9GAMM</name>
<dbReference type="Pfam" id="PF21185">
    <property type="entry name" value="RecD_N"/>
    <property type="match status" value="1"/>
</dbReference>
<reference evidence="14 15" key="1">
    <citation type="submission" date="2020-12" db="EMBL/GenBank/DDBJ databases">
        <authorList>
            <person name="Ruan W."/>
            <person name="Khan S.A."/>
            <person name="Jeon C.O."/>
        </authorList>
    </citation>
    <scope>NUCLEOTIDE SEQUENCE [LARGE SCALE GENOMIC DNA]</scope>
    <source>
        <strain evidence="14 15">MA-13</strain>
    </source>
</reference>
<keyword evidence="1 11" id="KW-0540">Nuclease</keyword>
<dbReference type="NCBIfam" id="TIGR01447">
    <property type="entry name" value="recD"/>
    <property type="match status" value="1"/>
</dbReference>
<proteinExistence type="inferred from homology"/>
<keyword evidence="7 11" id="KW-0067">ATP-binding</keyword>
<evidence type="ECO:0000256" key="6">
    <source>
        <dbReference type="ARBA" id="ARBA00022839"/>
    </source>
</evidence>
<comment type="similarity">
    <text evidence="11">Belongs to the RecD family.</text>
</comment>
<evidence type="ECO:0000256" key="3">
    <source>
        <dbReference type="ARBA" id="ARBA00022763"/>
    </source>
</evidence>
<dbReference type="InterPro" id="IPR027785">
    <property type="entry name" value="UvrD-like_helicase_C"/>
</dbReference>
<evidence type="ECO:0000313" key="14">
    <source>
        <dbReference type="EMBL" id="MBZ9611561.1"/>
    </source>
</evidence>
<dbReference type="InterPro" id="IPR049550">
    <property type="entry name" value="RecD_N"/>
</dbReference>
<dbReference type="Gene3D" id="3.40.50.300">
    <property type="entry name" value="P-loop containing nucleotide triphosphate hydrolases"/>
    <property type="match status" value="3"/>
</dbReference>
<evidence type="ECO:0000256" key="5">
    <source>
        <dbReference type="ARBA" id="ARBA00022806"/>
    </source>
</evidence>
<keyword evidence="6 11" id="KW-0269">Exonuclease</keyword>
<dbReference type="InterPro" id="IPR027417">
    <property type="entry name" value="P-loop_NTPase"/>
</dbReference>
<dbReference type="Pfam" id="PF13245">
    <property type="entry name" value="AAA_19"/>
    <property type="match status" value="1"/>
</dbReference>
<evidence type="ECO:0000259" key="12">
    <source>
        <dbReference type="Pfam" id="PF13538"/>
    </source>
</evidence>
<evidence type="ECO:0000259" key="13">
    <source>
        <dbReference type="Pfam" id="PF21185"/>
    </source>
</evidence>
<keyword evidence="4 11" id="KW-0378">Hydrolase</keyword>
<sequence>MSQYEQGDLFAAAAKPAQAMLLQDLTQLQALLQRWAQRRWLRALDAQLPQTLHQLATEPNALVWLLTALLCHQYGRGHSCILLQDLLDDPDGLLSLPPQNQFLQRFSDRPSQLLSGMGMADYRQALQGSRWLSTDADAAPLVLNDNRLYLRRLYQAEQLVKQQISQRVAAVLPLAPDVAGQLNRLFPATAHSEPDWQKLACAMALQRRFAIITGGPGTGKTTTVVKLLALLQQGAAGKLQIKLAAPTGKAAVRLTESISGALSRLPAELTAAIPTEVATLHRLLGALPNRRSFKHHSDNPLQLDVLVVDEASMVDLEMMAALLSAMPAKAQLVLLGDKDQLSSVEAGSVLGDLCRGADLGGYSADTLALLTPYSELPLATWQGSGTVLNQATVMLRHSHRFDAGSGIGQLAAAVNCGDTKAPSLFSQFEDITLLAGNTPLALKATVLAGYRQYLQLMQQSADNTQSGREQWAGAVLGSYSQFQLLCALRSGDWGVEGLNLQIGQWLSSAGLIDARQHWYAGRPVMMQRNNYGLGLMNGDIGITLPDPQSGQLRVVFQLSDGTLKWVLPSRLTEVETAFAITVHKSQGSEFNHCCLILPPDNSPILSRELLYTGITRAKQNFTLLCANPALLQQAIARRVSRSSGL</sequence>
<comment type="function">
    <text evidence="11">A helicase/nuclease that prepares dsDNA breaks (DSB) for recombinational DNA repair. Binds to DSBs and unwinds DNA via a highly rapid and processive ATP-dependent bidirectional helicase activity. Unwinds dsDNA until it encounters a Chi (crossover hotspot instigator) sequence from the 3' direction. Cuts ssDNA a few nucleotides 3' to the Chi site. The properties and activities of the enzyme are changed at Chi. The Chi-altered holoenzyme produces a long 3'-ssDNA overhang and facilitates RecA-binding to the ssDNA for homologous DNA recombination and repair. Holoenzyme degrades any linearized DNA that is unable to undergo homologous recombination. In the holoenzyme this subunit has ssDNA-dependent ATPase and 5'-3' helicase activity. When added to pre-assembled RecBC greatly stimulates nuclease activity and augments holoenzyme processivity. Negatively regulates the RecA-loading ability of RecBCD.</text>
</comment>
<dbReference type="CDD" id="cd18809">
    <property type="entry name" value="SF1_C_RecD"/>
    <property type="match status" value="1"/>
</dbReference>
<keyword evidence="15" id="KW-1185">Reference proteome</keyword>
<dbReference type="PANTHER" id="PTHR43788">
    <property type="entry name" value="DNA2/NAM7 HELICASE FAMILY MEMBER"/>
    <property type="match status" value="1"/>
</dbReference>
<evidence type="ECO:0000256" key="7">
    <source>
        <dbReference type="ARBA" id="ARBA00022840"/>
    </source>
</evidence>
<evidence type="ECO:0000256" key="2">
    <source>
        <dbReference type="ARBA" id="ARBA00022741"/>
    </source>
</evidence>
<reference evidence="14 15" key="2">
    <citation type="submission" date="2021-08" db="EMBL/GenBank/DDBJ databases">
        <title>Rheinheimera aquimaris sp. nov., isolated from seawater of the East Sea in Korea.</title>
        <authorList>
            <person name="Kim K.H."/>
            <person name="Wenting R."/>
            <person name="Kim K.R."/>
            <person name="Jeon C.O."/>
        </authorList>
    </citation>
    <scope>NUCLEOTIDE SEQUENCE [LARGE SCALE GENOMIC DNA]</scope>
    <source>
        <strain evidence="14 15">MA-13</strain>
    </source>
</reference>
<keyword evidence="8 11" id="KW-0238">DNA-binding</keyword>